<sequence length="90" mass="10398">MYDRIAQLVGGRGKDVSFTFEQMKKAFHTNGVAQTAQLLVLPSFLFPLDGLSEEEARVVRSRQERFILRVQLAMEEGLQWMKDIPKEKIE</sequence>
<dbReference type="WBParaSite" id="L893_g26390.t1">
    <property type="protein sequence ID" value="L893_g26390.t1"/>
    <property type="gene ID" value="L893_g26390"/>
</dbReference>
<protein>
    <submittedName>
        <fullName evidence="2">Lon N-terminal domain-containing protein</fullName>
    </submittedName>
</protein>
<evidence type="ECO:0000313" key="2">
    <source>
        <dbReference type="WBParaSite" id="L893_g26390.t1"/>
    </source>
</evidence>
<dbReference type="Proteomes" id="UP000095287">
    <property type="component" value="Unplaced"/>
</dbReference>
<evidence type="ECO:0000313" key="1">
    <source>
        <dbReference type="Proteomes" id="UP000095287"/>
    </source>
</evidence>
<reference evidence="2" key="1">
    <citation type="submission" date="2016-11" db="UniProtKB">
        <authorList>
            <consortium name="WormBaseParasite"/>
        </authorList>
    </citation>
    <scope>IDENTIFICATION</scope>
</reference>
<organism evidence="1 2">
    <name type="scientific">Steinernema glaseri</name>
    <dbReference type="NCBI Taxonomy" id="37863"/>
    <lineage>
        <taxon>Eukaryota</taxon>
        <taxon>Metazoa</taxon>
        <taxon>Ecdysozoa</taxon>
        <taxon>Nematoda</taxon>
        <taxon>Chromadorea</taxon>
        <taxon>Rhabditida</taxon>
        <taxon>Tylenchina</taxon>
        <taxon>Panagrolaimomorpha</taxon>
        <taxon>Strongyloidoidea</taxon>
        <taxon>Steinernematidae</taxon>
        <taxon>Steinernema</taxon>
    </lineage>
</organism>
<name>A0A1I7ZH71_9BILA</name>
<proteinExistence type="predicted"/>
<accession>A0A1I7ZH71</accession>
<dbReference type="AlphaFoldDB" id="A0A1I7ZH71"/>
<keyword evidence="1" id="KW-1185">Reference proteome</keyword>